<dbReference type="EMBL" id="PPSL01000004">
    <property type="protein sequence ID" value="PQJ10074.1"/>
    <property type="molecule type" value="Genomic_DNA"/>
</dbReference>
<dbReference type="SUPFAM" id="SSF55961">
    <property type="entry name" value="Bet v1-like"/>
    <property type="match status" value="1"/>
</dbReference>
<evidence type="ECO:0008006" key="3">
    <source>
        <dbReference type="Google" id="ProtNLM"/>
    </source>
</evidence>
<dbReference type="AlphaFoldDB" id="A0A2S7STK1"/>
<accession>A0A2S7STK1</accession>
<evidence type="ECO:0000313" key="2">
    <source>
        <dbReference type="Proteomes" id="UP000239872"/>
    </source>
</evidence>
<dbReference type="InterPro" id="IPR023393">
    <property type="entry name" value="START-like_dom_sf"/>
</dbReference>
<reference evidence="1 2" key="1">
    <citation type="submission" date="2018-01" db="EMBL/GenBank/DDBJ databases">
        <title>A novel member of the phylum Bacteroidetes isolated from glacier ice.</title>
        <authorList>
            <person name="Liu Q."/>
            <person name="Xin Y.-H."/>
        </authorList>
    </citation>
    <scope>NUCLEOTIDE SEQUENCE [LARGE SCALE GENOMIC DNA]</scope>
    <source>
        <strain evidence="1 2">RB1R16</strain>
    </source>
</reference>
<organism evidence="1 2">
    <name type="scientific">Flavipsychrobacter stenotrophus</name>
    <dbReference type="NCBI Taxonomy" id="2077091"/>
    <lineage>
        <taxon>Bacteria</taxon>
        <taxon>Pseudomonadati</taxon>
        <taxon>Bacteroidota</taxon>
        <taxon>Chitinophagia</taxon>
        <taxon>Chitinophagales</taxon>
        <taxon>Chitinophagaceae</taxon>
        <taxon>Flavipsychrobacter</taxon>
    </lineage>
</organism>
<gene>
    <name evidence="1" type="ORF">CJD36_015360</name>
</gene>
<comment type="caution">
    <text evidence="1">The sequence shown here is derived from an EMBL/GenBank/DDBJ whole genome shotgun (WGS) entry which is preliminary data.</text>
</comment>
<dbReference type="Proteomes" id="UP000239872">
    <property type="component" value="Unassembled WGS sequence"/>
</dbReference>
<evidence type="ECO:0000313" key="1">
    <source>
        <dbReference type="EMBL" id="PQJ10074.1"/>
    </source>
</evidence>
<keyword evidence="2" id="KW-1185">Reference proteome</keyword>
<proteinExistence type="predicted"/>
<name>A0A2S7STK1_9BACT</name>
<protein>
    <recommendedName>
        <fullName evidence="3">SRPBCC family protein</fullName>
    </recommendedName>
</protein>
<dbReference type="OrthoDB" id="1494987at2"/>
<dbReference type="RefSeq" id="WP_105040083.1">
    <property type="nucleotide sequence ID" value="NZ_PPSL01000004.1"/>
</dbReference>
<dbReference type="Gene3D" id="3.30.530.20">
    <property type="match status" value="1"/>
</dbReference>
<sequence>MDAQKLIDVSHQLMINKESRIVFDYFSDFRNDKLWRKEINVTEIDTSIIQVNTKIVEHSYLSGKVPDYVSTLTCTDLQPGKLIISESVPENMFWAKSTRLVEPISESKCRISYRIQFDIDIVKHGLGMALPKFFVSYYTKQTMKKYMNQLKKNLV</sequence>